<dbReference type="GO" id="GO:0016020">
    <property type="term" value="C:membrane"/>
    <property type="evidence" value="ECO:0007669"/>
    <property type="project" value="InterPro"/>
</dbReference>
<feature type="transmembrane region" description="Helical" evidence="1">
    <location>
        <begin position="432"/>
        <end position="449"/>
    </location>
</feature>
<dbReference type="InterPro" id="IPR007329">
    <property type="entry name" value="FMN-bd"/>
</dbReference>
<evidence type="ECO:0000259" key="2">
    <source>
        <dbReference type="SMART" id="SM00900"/>
    </source>
</evidence>
<organism evidence="3 4">
    <name type="scientific">Rosistilla carotiformis</name>
    <dbReference type="NCBI Taxonomy" id="2528017"/>
    <lineage>
        <taxon>Bacteria</taxon>
        <taxon>Pseudomonadati</taxon>
        <taxon>Planctomycetota</taxon>
        <taxon>Planctomycetia</taxon>
        <taxon>Pirellulales</taxon>
        <taxon>Pirellulaceae</taxon>
        <taxon>Rosistilla</taxon>
    </lineage>
</organism>
<feature type="domain" description="FMN-binding" evidence="2">
    <location>
        <begin position="181"/>
        <end position="263"/>
    </location>
</feature>
<reference evidence="3 4" key="1">
    <citation type="submission" date="2019-02" db="EMBL/GenBank/DDBJ databases">
        <title>Deep-cultivation of Planctomycetes and their phenomic and genomic characterization uncovers novel biology.</title>
        <authorList>
            <person name="Wiegand S."/>
            <person name="Jogler M."/>
            <person name="Boedeker C."/>
            <person name="Pinto D."/>
            <person name="Vollmers J."/>
            <person name="Rivas-Marin E."/>
            <person name="Kohn T."/>
            <person name="Peeters S.H."/>
            <person name="Heuer A."/>
            <person name="Rast P."/>
            <person name="Oberbeckmann S."/>
            <person name="Bunk B."/>
            <person name="Jeske O."/>
            <person name="Meyerdierks A."/>
            <person name="Storesund J.E."/>
            <person name="Kallscheuer N."/>
            <person name="Luecker S."/>
            <person name="Lage O.M."/>
            <person name="Pohl T."/>
            <person name="Merkel B.J."/>
            <person name="Hornburger P."/>
            <person name="Mueller R.-W."/>
            <person name="Bruemmer F."/>
            <person name="Labrenz M."/>
            <person name="Spormann A.M."/>
            <person name="Op den Camp H."/>
            <person name="Overmann J."/>
            <person name="Amann R."/>
            <person name="Jetten M.S.M."/>
            <person name="Mascher T."/>
            <person name="Medema M.H."/>
            <person name="Devos D.P."/>
            <person name="Kaster A.-K."/>
            <person name="Ovreas L."/>
            <person name="Rohde M."/>
            <person name="Galperin M.Y."/>
            <person name="Jogler C."/>
        </authorList>
    </citation>
    <scope>NUCLEOTIDE SEQUENCE [LARGE SCALE GENOMIC DNA]</scope>
    <source>
        <strain evidence="3 4">Poly24</strain>
    </source>
</reference>
<feature type="domain" description="FMN-binding" evidence="2">
    <location>
        <begin position="323"/>
        <end position="410"/>
    </location>
</feature>
<dbReference type="EMBL" id="CP036348">
    <property type="protein sequence ID" value="QDV70843.1"/>
    <property type="molecule type" value="Genomic_DNA"/>
</dbReference>
<sequence length="648" mass="71238">MDALGSSGGLDFQAGTAEVQSVCLSAFLNVRVSESIYGRLQARNRRLFGFHFARHYDARHFPKQAIAGEEPRYRMTELPIVERPTQKRPGRLQTAALHSYRVILFLVIIAAIHQQHRWYVAQQRGDRVQALVVDQVTELFPDAKSLGPWDPDHGGQTVLDADEKELGFVVQTFPEADRVIGFSGPTNTLLAFGPDKRILGMSVLHSGDTREHTRDVVENERFMTSLNGLNWQAASQPQVDAVSGATLTSLAIIDGIARRLGGANPSSRFPELITVEEAKAFFPEATGLTDDPQKPSLQIVQDAQGTELGKVLRTSPHADNMIGYQGPTDTLIALDPEHRIVGAAIRHSFDNEPYVRYVKEDEYFFNIFKGFSLADIAELDVVDAGIEGVSGATKTSTQVAEALIHTAAEVQAEQPIVVAEPPRWYDFSPRDYGTAIVVLLALLLALTHLRGKRWLRIGFQVVLIVYLGFINADMVSQALLVGWAQNGVAWQVAPGLVLLTAAALACPIFTGRQVYCTHLCPFGAAQDWLRRVPLRAKFPRWIDRTLRLLPALLLIFVVVVAMMHLPISLVGIEPFDAFVIRIAGWATLSVAVVGLVVSAFVPMAYCHYGCPTGAMLRFLRWHGGSGRFTRGDLFVTALAAVAIGIYLS</sequence>
<dbReference type="Pfam" id="PF04205">
    <property type="entry name" value="FMN_bind"/>
    <property type="match status" value="1"/>
</dbReference>
<dbReference type="Proteomes" id="UP000315082">
    <property type="component" value="Chromosome"/>
</dbReference>
<dbReference type="InterPro" id="IPR017896">
    <property type="entry name" value="4Fe4S_Fe-S-bd"/>
</dbReference>
<dbReference type="KEGG" id="rcf:Poly24_45760"/>
<feature type="transmembrane region" description="Helical" evidence="1">
    <location>
        <begin position="548"/>
        <end position="570"/>
    </location>
</feature>
<feature type="transmembrane region" description="Helical" evidence="1">
    <location>
        <begin position="582"/>
        <end position="608"/>
    </location>
</feature>
<dbReference type="Pfam" id="PF12801">
    <property type="entry name" value="Fer4_5"/>
    <property type="match status" value="2"/>
</dbReference>
<protein>
    <submittedName>
        <fullName evidence="3">Electron transport protein YccM</fullName>
    </submittedName>
</protein>
<dbReference type="AlphaFoldDB" id="A0A518JZ78"/>
<name>A0A518JZ78_9BACT</name>
<keyword evidence="4" id="KW-1185">Reference proteome</keyword>
<feature type="transmembrane region" description="Helical" evidence="1">
    <location>
        <begin position="461"/>
        <end position="483"/>
    </location>
</feature>
<keyword evidence="1" id="KW-0812">Transmembrane</keyword>
<proteinExistence type="predicted"/>
<keyword evidence="1" id="KW-1133">Transmembrane helix</keyword>
<dbReference type="GO" id="GO:0010181">
    <property type="term" value="F:FMN binding"/>
    <property type="evidence" value="ECO:0007669"/>
    <property type="project" value="InterPro"/>
</dbReference>
<keyword evidence="1" id="KW-0472">Membrane</keyword>
<gene>
    <name evidence="3" type="primary">yccM_2</name>
    <name evidence="3" type="ORF">Poly24_45760</name>
</gene>
<evidence type="ECO:0000313" key="3">
    <source>
        <dbReference type="EMBL" id="QDV70843.1"/>
    </source>
</evidence>
<accession>A0A518JZ78</accession>
<evidence type="ECO:0000313" key="4">
    <source>
        <dbReference type="Proteomes" id="UP000315082"/>
    </source>
</evidence>
<feature type="transmembrane region" description="Helical" evidence="1">
    <location>
        <begin position="489"/>
        <end position="509"/>
    </location>
</feature>
<dbReference type="SMART" id="SM00900">
    <property type="entry name" value="FMN_bind"/>
    <property type="match status" value="2"/>
</dbReference>
<evidence type="ECO:0000256" key="1">
    <source>
        <dbReference type="SAM" id="Phobius"/>
    </source>
</evidence>
<feature type="transmembrane region" description="Helical" evidence="1">
    <location>
        <begin position="628"/>
        <end position="647"/>
    </location>
</feature>